<accession>A0A7L4ZXS8</accession>
<reference evidence="3 4" key="1">
    <citation type="submission" date="2019-09" db="EMBL/GenBank/DDBJ databases">
        <title>Genome sequence of Hymenobacter sp. M3.</title>
        <authorList>
            <person name="Srinivasan S."/>
        </authorList>
    </citation>
    <scope>NUCLEOTIDE SEQUENCE [LARGE SCALE GENOMIC DNA]</scope>
    <source>
        <strain evidence="3 4">M3</strain>
    </source>
</reference>
<sequence>MRLPFLLTAGVVAALAGPWVAPASAQSTNSGTDKFAQLGQELPTPNTYRTASGAPGKDYWQQRADYNIKVSLNDDNQSISGAEDITYTNLSPDKLTYLWLQLDANIYAPNSMTASTQTAELKDKLSFQALEYIQRTGFDGSFKIEDVRVKGGKTLPYTVNYTMMRIDLPQALAPKQSITFSVKWHYNVNDHLKLGGRSGYELFPEDKNVLYEIAQFYPRMAVYDDVNGWQHKQFLGTGEFTLPFGDYRVAITAPADHVVGATGTLQNPDQVLTATQRKRLEEAKSAKKPVVIVTQAEATQAEKNHAKATKTWVYAAKNVRDFAWASSRKFIWDAMGTQVEGKPVLAMSYYPKEANPLWGQYSTEAVAHTIRTYSKYTIPYQYPVAISVHGSIGGMEYPMLCFNGYRPEKDGTYSAGTKYGLISVVIHEVGHNFFPMIINSDERQWTWMDEGLNTFMQYLTEQEWERNYPSRRGEPRQIVDYMRADRNVQNPIMTNSESVLQLGNNAYGKPATALNILRETVMGRQLFDFAFKTYAQRWAYKHPKPADFFRTMEDASGVDLDWFWRGWFYGTDHTDLAIEGVQWYKVDSKNPEVENARRREELNAAPQSLSQQRNLQDIQKTLIDDKPELKDFYNGFDALAVTDADKAAYQKYVATLSPQQQETLSKGLNFYQVNLKNLGGLVMPVIVQMTYADGSKEVVNIPAEIWRRNNAEVTKVFVTEKPVAAFTLDPFLQTADTDLSNNAFPRQLAPSRFELFQQQQQAAPNPMQQRNVSSQQPQRVGGGSTGGGK</sequence>
<dbReference type="GO" id="GO:0042277">
    <property type="term" value="F:peptide binding"/>
    <property type="evidence" value="ECO:0007669"/>
    <property type="project" value="TreeGrafter"/>
</dbReference>
<keyword evidence="4" id="KW-1185">Reference proteome</keyword>
<dbReference type="SUPFAM" id="SSF55486">
    <property type="entry name" value="Metalloproteases ('zincins'), catalytic domain"/>
    <property type="match status" value="1"/>
</dbReference>
<evidence type="ECO:0000256" key="2">
    <source>
        <dbReference type="SAM" id="SignalP"/>
    </source>
</evidence>
<dbReference type="Pfam" id="PF01433">
    <property type="entry name" value="Peptidase_M1"/>
    <property type="match status" value="1"/>
</dbReference>
<feature type="compositionally biased region" description="Low complexity" evidence="1">
    <location>
        <begin position="758"/>
        <end position="769"/>
    </location>
</feature>
<dbReference type="GO" id="GO:0005615">
    <property type="term" value="C:extracellular space"/>
    <property type="evidence" value="ECO:0007669"/>
    <property type="project" value="TreeGrafter"/>
</dbReference>
<dbReference type="GO" id="GO:0043171">
    <property type="term" value="P:peptide catabolic process"/>
    <property type="evidence" value="ECO:0007669"/>
    <property type="project" value="TreeGrafter"/>
</dbReference>
<dbReference type="GO" id="GO:0070006">
    <property type="term" value="F:metalloaminopeptidase activity"/>
    <property type="evidence" value="ECO:0007669"/>
    <property type="project" value="TreeGrafter"/>
</dbReference>
<dbReference type="Gene3D" id="1.10.390.10">
    <property type="entry name" value="Neutral Protease Domain 2"/>
    <property type="match status" value="1"/>
</dbReference>
<dbReference type="GO" id="GO:0005737">
    <property type="term" value="C:cytoplasm"/>
    <property type="evidence" value="ECO:0007669"/>
    <property type="project" value="TreeGrafter"/>
</dbReference>
<dbReference type="RefSeq" id="WP_151080844.1">
    <property type="nucleotide sequence ID" value="NZ_CP047647.1"/>
</dbReference>
<feature type="signal peptide" evidence="2">
    <location>
        <begin position="1"/>
        <end position="25"/>
    </location>
</feature>
<dbReference type="Proteomes" id="UP000326380">
    <property type="component" value="Unassembled WGS sequence"/>
</dbReference>
<name>A0A7L4ZXS8_9BACT</name>
<dbReference type="GO" id="GO:0008270">
    <property type="term" value="F:zinc ion binding"/>
    <property type="evidence" value="ECO:0007669"/>
    <property type="project" value="InterPro"/>
</dbReference>
<evidence type="ECO:0000313" key="3">
    <source>
        <dbReference type="EMBL" id="KAA9325361.1"/>
    </source>
</evidence>
<evidence type="ECO:0000313" key="4">
    <source>
        <dbReference type="Proteomes" id="UP000326380"/>
    </source>
</evidence>
<dbReference type="EMBL" id="VTWU01000010">
    <property type="protein sequence ID" value="KAA9325361.1"/>
    <property type="molecule type" value="Genomic_DNA"/>
</dbReference>
<dbReference type="PANTHER" id="PTHR11533">
    <property type="entry name" value="PROTEASE M1 ZINC METALLOPROTEASE"/>
    <property type="match status" value="1"/>
</dbReference>
<dbReference type="InterPro" id="IPR027268">
    <property type="entry name" value="Peptidase_M4/M1_CTD_sf"/>
</dbReference>
<dbReference type="AlphaFoldDB" id="A0A7L4ZXS8"/>
<comment type="caution">
    <text evidence="3">The sequence shown here is derived from an EMBL/GenBank/DDBJ whole genome shotgun (WGS) entry which is preliminary data.</text>
</comment>
<dbReference type="InterPro" id="IPR050344">
    <property type="entry name" value="Peptidase_M1_aminopeptidases"/>
</dbReference>
<keyword evidence="2" id="KW-0732">Signal</keyword>
<protein>
    <submittedName>
        <fullName evidence="3">M1 family metallopeptidase</fullName>
    </submittedName>
</protein>
<feature type="region of interest" description="Disordered" evidence="1">
    <location>
        <begin position="758"/>
        <end position="789"/>
    </location>
</feature>
<feature type="chain" id="PRO_5043848554" evidence="2">
    <location>
        <begin position="26"/>
        <end position="789"/>
    </location>
</feature>
<gene>
    <name evidence="3" type="ORF">F0P96_20385</name>
</gene>
<dbReference type="InterPro" id="IPR014782">
    <property type="entry name" value="Peptidase_M1_dom"/>
</dbReference>
<proteinExistence type="predicted"/>
<organism evidence="3 4">
    <name type="scientific">Hymenobacter busanensis</name>
    <dbReference type="NCBI Taxonomy" id="2607656"/>
    <lineage>
        <taxon>Bacteria</taxon>
        <taxon>Pseudomonadati</taxon>
        <taxon>Bacteroidota</taxon>
        <taxon>Cytophagia</taxon>
        <taxon>Cytophagales</taxon>
        <taxon>Hymenobacteraceae</taxon>
        <taxon>Hymenobacter</taxon>
    </lineage>
</organism>
<dbReference type="CDD" id="cd09604">
    <property type="entry name" value="M1_APN_like"/>
    <property type="match status" value="1"/>
</dbReference>
<evidence type="ECO:0000256" key="1">
    <source>
        <dbReference type="SAM" id="MobiDB-lite"/>
    </source>
</evidence>
<dbReference type="PANTHER" id="PTHR11533:SF174">
    <property type="entry name" value="PUROMYCIN-SENSITIVE AMINOPEPTIDASE-RELATED"/>
    <property type="match status" value="1"/>
</dbReference>
<feature type="compositionally biased region" description="Gly residues" evidence="1">
    <location>
        <begin position="780"/>
        <end position="789"/>
    </location>
</feature>
<dbReference type="GO" id="GO:0016020">
    <property type="term" value="C:membrane"/>
    <property type="evidence" value="ECO:0007669"/>
    <property type="project" value="TreeGrafter"/>
</dbReference>